<feature type="transmembrane region" description="Helical" evidence="2">
    <location>
        <begin position="400"/>
        <end position="420"/>
    </location>
</feature>
<feature type="transmembrane region" description="Helical" evidence="2">
    <location>
        <begin position="371"/>
        <end position="393"/>
    </location>
</feature>
<organism evidence="3 4">
    <name type="scientific">Saccharomonospora marina XMU15</name>
    <dbReference type="NCBI Taxonomy" id="882083"/>
    <lineage>
        <taxon>Bacteria</taxon>
        <taxon>Bacillati</taxon>
        <taxon>Actinomycetota</taxon>
        <taxon>Actinomycetes</taxon>
        <taxon>Pseudonocardiales</taxon>
        <taxon>Pseudonocardiaceae</taxon>
        <taxon>Saccharomonospora</taxon>
    </lineage>
</organism>
<evidence type="ECO:0000313" key="3">
    <source>
        <dbReference type="EMBL" id="EHR50393.1"/>
    </source>
</evidence>
<feature type="transmembrane region" description="Helical" evidence="2">
    <location>
        <begin position="32"/>
        <end position="54"/>
    </location>
</feature>
<feature type="transmembrane region" description="Helical" evidence="2">
    <location>
        <begin position="465"/>
        <end position="483"/>
    </location>
</feature>
<feature type="transmembrane region" description="Helical" evidence="2">
    <location>
        <begin position="172"/>
        <end position="192"/>
    </location>
</feature>
<dbReference type="EMBL" id="CM001439">
    <property type="protein sequence ID" value="EHR50393.1"/>
    <property type="molecule type" value="Genomic_DNA"/>
</dbReference>
<keyword evidence="2" id="KW-0812">Transmembrane</keyword>
<evidence type="ECO:0000256" key="2">
    <source>
        <dbReference type="SAM" id="Phobius"/>
    </source>
</evidence>
<protein>
    <submittedName>
        <fullName evidence="3">Putative membrane protein (DUF2142)</fullName>
    </submittedName>
</protein>
<accession>H5XAG3</accession>
<dbReference type="InterPro" id="IPR018674">
    <property type="entry name" value="DUF2142_membrane"/>
</dbReference>
<feature type="region of interest" description="Disordered" evidence="1">
    <location>
        <begin position="1"/>
        <end position="23"/>
    </location>
</feature>
<dbReference type="OrthoDB" id="3175450at2"/>
<gene>
    <name evidence="3" type="ORF">SacmaDRAFT_2139</name>
</gene>
<name>H5XAG3_9PSEU</name>
<keyword evidence="2" id="KW-1133">Transmembrane helix</keyword>
<dbReference type="HOGENOM" id="CLU_025380_1_0_11"/>
<dbReference type="RefSeq" id="WP_009153778.1">
    <property type="nucleotide sequence ID" value="NZ_CM001439.1"/>
</dbReference>
<feature type="transmembrane region" description="Helical" evidence="2">
    <location>
        <begin position="435"/>
        <end position="453"/>
    </location>
</feature>
<feature type="transmembrane region" description="Helical" evidence="2">
    <location>
        <begin position="251"/>
        <end position="276"/>
    </location>
</feature>
<dbReference type="AlphaFoldDB" id="H5XAG3"/>
<keyword evidence="2" id="KW-0472">Membrane</keyword>
<evidence type="ECO:0000256" key="1">
    <source>
        <dbReference type="SAM" id="MobiDB-lite"/>
    </source>
</evidence>
<dbReference type="Pfam" id="PF09913">
    <property type="entry name" value="DUF2142"/>
    <property type="match status" value="1"/>
</dbReference>
<dbReference type="eggNOG" id="COG4713">
    <property type="taxonomic scope" value="Bacteria"/>
</dbReference>
<keyword evidence="4" id="KW-1185">Reference proteome</keyword>
<reference evidence="3 4" key="1">
    <citation type="journal article" date="2012" name="Stand. Genomic Sci.">
        <title>Genome sequence of the ocean sediment bacterium Saccharomonospora marina type strain (XMU15(T)).</title>
        <authorList>
            <person name="Klenk H.P."/>
            <person name="Lu M."/>
            <person name="Lucas S."/>
            <person name="Lapidus A."/>
            <person name="Copeland A."/>
            <person name="Pitluck S."/>
            <person name="Goodwin L.A."/>
            <person name="Han C."/>
            <person name="Tapia R."/>
            <person name="Brambilla E.M."/>
            <person name="Potter G."/>
            <person name="Land M."/>
            <person name="Ivanova N."/>
            <person name="Rohde M."/>
            <person name="Goker M."/>
            <person name="Detter J.C."/>
            <person name="Li W.J."/>
            <person name="Kyrpides N.C."/>
            <person name="Woyke T."/>
        </authorList>
    </citation>
    <scope>NUCLEOTIDE SEQUENCE [LARGE SCALE GENOMIC DNA]</scope>
    <source>
        <strain evidence="3 4">XMU15</strain>
    </source>
</reference>
<proteinExistence type="predicted"/>
<dbReference type="STRING" id="882083.SacmaDRAFT_2139"/>
<dbReference type="Proteomes" id="UP000004926">
    <property type="component" value="Chromosome"/>
</dbReference>
<sequence length="492" mass="53278">MNADLTHETGRGHEAATEQEPRSPLRRIDHCGLLFVLLSLTFGGFFAAITPSFWGFDEFEHFGRAYAIDHGQILPQRDPDRDIYGVGGVPSSAYDLRDVAVHNFVNPGQAPDPAVTDRDAFHRMEQRPLDTPLRTALFANTSAYSPVSYGPSVLALRIAELSDASVGTAITLMRLADVVAYTGLVWLGMYALRGHRLKWLVFVVALLPMAVYESATITADAVTNAMAILFGALFVKATFLRQPLPGWESAVLVGSAVLLPVTKPSYALLSLLLLFVPGARLALWRGTKYVATLVGMGMFGAWTALTAKVGPGQAVQLRPGDVVDAGSQLDYVLSNPLELGHVLVRTFVYQENIYFGQFFGVFGHTWVPAPALAQLSWILAAVLAFGIAGWMYASRVQLTTTAVIAALNVAAIFALLYLQFTPVGFHLIEGVQGRYFIPLVIFGAAVALQLVPLRLRLASPRHLQGSKAAIVVLVLIALAGSAAKYEYVTWHG</sequence>
<evidence type="ECO:0000313" key="4">
    <source>
        <dbReference type="Proteomes" id="UP000004926"/>
    </source>
</evidence>
<feature type="transmembrane region" description="Helical" evidence="2">
    <location>
        <begin position="199"/>
        <end position="215"/>
    </location>
</feature>